<dbReference type="Pfam" id="PF00076">
    <property type="entry name" value="RRM_1"/>
    <property type="match status" value="1"/>
</dbReference>
<dbReference type="InterPro" id="IPR000504">
    <property type="entry name" value="RRM_dom"/>
</dbReference>
<organism evidence="3 4">
    <name type="scientific">Chrysophaeum taylorii</name>
    <dbReference type="NCBI Taxonomy" id="2483200"/>
    <lineage>
        <taxon>Eukaryota</taxon>
        <taxon>Sar</taxon>
        <taxon>Stramenopiles</taxon>
        <taxon>Ochrophyta</taxon>
        <taxon>Pelagophyceae</taxon>
        <taxon>Pelagomonadales</taxon>
        <taxon>Pelagomonadaceae</taxon>
        <taxon>Chrysophaeum</taxon>
    </lineage>
</organism>
<accession>A0AAD7UA45</accession>
<reference evidence="3" key="1">
    <citation type="submission" date="2023-01" db="EMBL/GenBank/DDBJ databases">
        <title>Metagenome sequencing of chrysophaentin producing Chrysophaeum taylorii.</title>
        <authorList>
            <person name="Davison J."/>
            <person name="Bewley C."/>
        </authorList>
    </citation>
    <scope>NUCLEOTIDE SEQUENCE</scope>
    <source>
        <strain evidence="3">NIES-1699</strain>
    </source>
</reference>
<evidence type="ECO:0000313" key="4">
    <source>
        <dbReference type="Proteomes" id="UP001230188"/>
    </source>
</evidence>
<keyword evidence="4" id="KW-1185">Reference proteome</keyword>
<feature type="domain" description="RRM" evidence="2">
    <location>
        <begin position="18"/>
        <end position="96"/>
    </location>
</feature>
<protein>
    <recommendedName>
        <fullName evidence="2">RRM domain-containing protein</fullName>
    </recommendedName>
</protein>
<evidence type="ECO:0000259" key="2">
    <source>
        <dbReference type="PROSITE" id="PS50102"/>
    </source>
</evidence>
<gene>
    <name evidence="3" type="ORF">CTAYLR_001969</name>
</gene>
<proteinExistence type="predicted"/>
<dbReference type="EMBL" id="JAQMWT010000526">
    <property type="protein sequence ID" value="KAJ8600187.1"/>
    <property type="molecule type" value="Genomic_DNA"/>
</dbReference>
<dbReference type="Gene3D" id="3.30.70.330">
    <property type="match status" value="1"/>
</dbReference>
<name>A0AAD7UA45_9STRA</name>
<dbReference type="GO" id="GO:0003723">
    <property type="term" value="F:RNA binding"/>
    <property type="evidence" value="ECO:0007669"/>
    <property type="project" value="UniProtKB-UniRule"/>
</dbReference>
<comment type="caution">
    <text evidence="3">The sequence shown here is derived from an EMBL/GenBank/DDBJ whole genome shotgun (WGS) entry which is preliminary data.</text>
</comment>
<dbReference type="InterPro" id="IPR012677">
    <property type="entry name" value="Nucleotide-bd_a/b_plait_sf"/>
</dbReference>
<dbReference type="AlphaFoldDB" id="A0AAD7UA45"/>
<dbReference type="CDD" id="cd00590">
    <property type="entry name" value="RRM_SF"/>
    <property type="match status" value="1"/>
</dbReference>
<evidence type="ECO:0000256" key="1">
    <source>
        <dbReference type="PROSITE-ProRule" id="PRU00176"/>
    </source>
</evidence>
<dbReference type="PROSITE" id="PS50102">
    <property type="entry name" value="RRM"/>
    <property type="match status" value="1"/>
</dbReference>
<dbReference type="Proteomes" id="UP001230188">
    <property type="component" value="Unassembled WGS sequence"/>
</dbReference>
<evidence type="ECO:0000313" key="3">
    <source>
        <dbReference type="EMBL" id="KAJ8600187.1"/>
    </source>
</evidence>
<keyword evidence="1" id="KW-0694">RNA-binding</keyword>
<dbReference type="InterPro" id="IPR035979">
    <property type="entry name" value="RBD_domain_sf"/>
</dbReference>
<sequence>MADDEENGDAGEIKDTSARVVVTDIPKLCNWSQIRKMFQAHPRISDGRVEAIKGTAWVEFDDAESARTAAKKHESCRFKDDAWAAAQAREARRPSA</sequence>
<dbReference type="SUPFAM" id="SSF54928">
    <property type="entry name" value="RNA-binding domain, RBD"/>
    <property type="match status" value="1"/>
</dbReference>